<dbReference type="EMBL" id="JADCNL010000389">
    <property type="protein sequence ID" value="KAG0448019.1"/>
    <property type="molecule type" value="Genomic_DNA"/>
</dbReference>
<proteinExistence type="inferred from homology"/>
<dbReference type="PANTHER" id="PTHR43670">
    <property type="entry name" value="HEAT SHOCK PROTEIN 26"/>
    <property type="match status" value="1"/>
</dbReference>
<evidence type="ECO:0000313" key="8">
    <source>
        <dbReference type="EMBL" id="KAG0475463.1"/>
    </source>
</evidence>
<accession>A0A835P9E2</accession>
<comment type="caution">
    <text evidence="7">The sequence shown here is derived from an EMBL/GenBank/DDBJ whole genome shotgun (WGS) entry which is preliminary data.</text>
</comment>
<evidence type="ECO:0000313" key="10">
    <source>
        <dbReference type="Proteomes" id="UP000639772"/>
    </source>
</evidence>
<keyword evidence="9" id="KW-1185">Reference proteome</keyword>
<reference evidence="9 10" key="1">
    <citation type="journal article" date="2020" name="Nat. Food">
        <title>A phased Vanilla planifolia genome enables genetic improvement of flavour and production.</title>
        <authorList>
            <person name="Hasing T."/>
            <person name="Tang H."/>
            <person name="Brym M."/>
            <person name="Khazi F."/>
            <person name="Huang T."/>
            <person name="Chambers A.H."/>
        </authorList>
    </citation>
    <scope>NUCLEOTIDE SEQUENCE [LARGE SCALE GENOMIC DNA]</scope>
    <source>
        <tissue evidence="7">Leaf</tissue>
    </source>
</reference>
<dbReference type="AlphaFoldDB" id="A0A835P9E2"/>
<dbReference type="GO" id="GO:0005886">
    <property type="term" value="C:plasma membrane"/>
    <property type="evidence" value="ECO:0007669"/>
    <property type="project" value="UniProtKB-SubCell"/>
</dbReference>
<organism evidence="7 9">
    <name type="scientific">Vanilla planifolia</name>
    <name type="common">Vanilla</name>
    <dbReference type="NCBI Taxonomy" id="51239"/>
    <lineage>
        <taxon>Eukaryota</taxon>
        <taxon>Viridiplantae</taxon>
        <taxon>Streptophyta</taxon>
        <taxon>Embryophyta</taxon>
        <taxon>Tracheophyta</taxon>
        <taxon>Spermatophyta</taxon>
        <taxon>Magnoliopsida</taxon>
        <taxon>Liliopsida</taxon>
        <taxon>Asparagales</taxon>
        <taxon>Orchidaceae</taxon>
        <taxon>Vanilloideae</taxon>
        <taxon>Vanilleae</taxon>
        <taxon>Vanilla</taxon>
    </lineage>
</organism>
<dbReference type="CDD" id="cd06464">
    <property type="entry name" value="ACD_sHsps-like"/>
    <property type="match status" value="3"/>
</dbReference>
<dbReference type="OrthoDB" id="1431247at2759"/>
<comment type="subcellular location">
    <subcellularLocation>
        <location evidence="1">Cell membrane</location>
        <topology evidence="1">Single-pass membrane protein</topology>
    </subcellularLocation>
</comment>
<keyword evidence="3" id="KW-0611">Plant defense</keyword>
<keyword evidence="2" id="KW-0472">Membrane</keyword>
<name>A0A835P9E2_VANPL</name>
<evidence type="ECO:0000256" key="5">
    <source>
        <dbReference type="RuleBase" id="RU003616"/>
    </source>
</evidence>
<evidence type="ECO:0000256" key="3">
    <source>
        <dbReference type="ARBA" id="ARBA00022821"/>
    </source>
</evidence>
<evidence type="ECO:0000256" key="2">
    <source>
        <dbReference type="ARBA" id="ARBA00022475"/>
    </source>
</evidence>
<evidence type="ECO:0000313" key="7">
    <source>
        <dbReference type="EMBL" id="KAG0448019.1"/>
    </source>
</evidence>
<gene>
    <name evidence="8" type="ORF">HPP92_015149</name>
    <name evidence="7" type="ORF">HPP92_028054</name>
</gene>
<comment type="similarity">
    <text evidence="4 5">Belongs to the small heat shock protein (HSP20) family.</text>
</comment>
<evidence type="ECO:0000256" key="4">
    <source>
        <dbReference type="PROSITE-ProRule" id="PRU00285"/>
    </source>
</evidence>
<evidence type="ECO:0000256" key="1">
    <source>
        <dbReference type="ARBA" id="ARBA00004162"/>
    </source>
</evidence>
<dbReference type="GO" id="GO:0034605">
    <property type="term" value="P:cellular response to heat"/>
    <property type="evidence" value="ECO:0007669"/>
    <property type="project" value="TreeGrafter"/>
</dbReference>
<evidence type="ECO:0000313" key="9">
    <source>
        <dbReference type="Proteomes" id="UP000636800"/>
    </source>
</evidence>
<dbReference type="SUPFAM" id="SSF49764">
    <property type="entry name" value="HSP20-like chaperones"/>
    <property type="match status" value="3"/>
</dbReference>
<protein>
    <recommendedName>
        <fullName evidence="6">SHSP domain-containing protein</fullName>
    </recommendedName>
</protein>
<dbReference type="Pfam" id="PF00011">
    <property type="entry name" value="HSP20"/>
    <property type="match status" value="3"/>
</dbReference>
<dbReference type="Proteomes" id="UP000639772">
    <property type="component" value="Chromosome 7"/>
</dbReference>
<feature type="domain" description="SHSP" evidence="6">
    <location>
        <begin position="203"/>
        <end position="310"/>
    </location>
</feature>
<keyword evidence="2" id="KW-1003">Cell membrane</keyword>
<dbReference type="PANTHER" id="PTHR43670:SF132">
    <property type="entry name" value="OS03G0157600 PROTEIN"/>
    <property type="match status" value="1"/>
</dbReference>
<dbReference type="EMBL" id="JADCNM010000007">
    <property type="protein sequence ID" value="KAG0475463.1"/>
    <property type="molecule type" value="Genomic_DNA"/>
</dbReference>
<dbReference type="GO" id="GO:0006952">
    <property type="term" value="P:defense response"/>
    <property type="evidence" value="ECO:0007669"/>
    <property type="project" value="UniProtKB-KW"/>
</dbReference>
<dbReference type="PROSITE" id="PS01031">
    <property type="entry name" value="SHSP"/>
    <property type="match status" value="2"/>
</dbReference>
<dbReference type="InterPro" id="IPR002068">
    <property type="entry name" value="A-crystallin/Hsp20_dom"/>
</dbReference>
<dbReference type="Gene3D" id="2.60.40.790">
    <property type="match status" value="3"/>
</dbReference>
<feature type="domain" description="SHSP" evidence="6">
    <location>
        <begin position="2"/>
        <end position="108"/>
    </location>
</feature>
<sequence>MASHEDFQPSTELTSEDTTDTIVVRLPGFNKEHVKVEIDDNGKLRTSGERPPGPGQGDRWICFKTEHSIPNDCDLRRIRTLFDDGVLYVTLPKPINAQQTRIPEAKVRKFQPSTKWTSDRTTDTLVVRLPGFNKEELKVQIDNYGRLRTSGERPPGPGQGDRWIRFKTEHIIPNDCDLKGIRARFEDGVLYVTLPKSIKTEQTKIGELQPSTNWTSDDTTDTLVVRLPGFNKEQVRVEIYNKGRLRTSGERPSSPSQGDRWIRFKTEHSIPDDCDLSRIRTLFDDGVLYVTLPKSITRMKARRRMAARWERGCLAWWKVSGG</sequence>
<evidence type="ECO:0000259" key="6">
    <source>
        <dbReference type="PROSITE" id="PS01031"/>
    </source>
</evidence>
<dbReference type="InterPro" id="IPR008978">
    <property type="entry name" value="HSP20-like_chaperone"/>
</dbReference>
<dbReference type="Proteomes" id="UP000636800">
    <property type="component" value="Unassembled WGS sequence"/>
</dbReference>